<keyword evidence="3" id="KW-0804">Transcription</keyword>
<feature type="domain" description="IBH1-like N-terminal" evidence="5">
    <location>
        <begin position="13"/>
        <end position="78"/>
    </location>
</feature>
<evidence type="ECO:0000259" key="5">
    <source>
        <dbReference type="Pfam" id="PF26576"/>
    </source>
</evidence>
<protein>
    <recommendedName>
        <fullName evidence="5">IBH1-like N-terminal domain-containing protein</fullName>
    </recommendedName>
</protein>
<evidence type="ECO:0000256" key="2">
    <source>
        <dbReference type="ARBA" id="ARBA00023015"/>
    </source>
</evidence>
<dbReference type="GO" id="GO:0005634">
    <property type="term" value="C:nucleus"/>
    <property type="evidence" value="ECO:0007669"/>
    <property type="project" value="UniProtKB-SubCell"/>
</dbReference>
<comment type="caution">
    <text evidence="6">The sequence shown here is derived from an EMBL/GenBank/DDBJ whole genome shotgun (WGS) entry which is preliminary data.</text>
</comment>
<sequence length="160" mass="18676">MMTSRQHLTTNPSSIKTRFAYLFLRNLKRLNKYRPTSSSSRAVYQRYGMIKFAADASMASAVGSRRAWSRATLLKIRNRALNCTFLKRRRIHALRRRRAERKSRNPRQECAFGQANELRRLVPGGEVMDICNLLDETAHYIKCLNTQVQVMRNIVDFYSS</sequence>
<accession>A0ABC8R948</accession>
<reference evidence="6 7" key="1">
    <citation type="submission" date="2024-02" db="EMBL/GenBank/DDBJ databases">
        <authorList>
            <person name="Vignale AGUSTIN F."/>
            <person name="Sosa J E."/>
            <person name="Modenutti C."/>
        </authorList>
    </citation>
    <scope>NUCLEOTIDE SEQUENCE [LARGE SCALE GENOMIC DNA]</scope>
</reference>
<evidence type="ECO:0000256" key="3">
    <source>
        <dbReference type="ARBA" id="ARBA00023163"/>
    </source>
</evidence>
<dbReference type="PANTHER" id="PTHR33124:SF40">
    <property type="entry name" value="TRANSCRIPTION FACTOR IBH1"/>
    <property type="match status" value="1"/>
</dbReference>
<keyword evidence="2" id="KW-0805">Transcription regulation</keyword>
<name>A0ABC8R948_9AQUA</name>
<evidence type="ECO:0000256" key="4">
    <source>
        <dbReference type="ARBA" id="ARBA00023242"/>
    </source>
</evidence>
<keyword evidence="7" id="KW-1185">Reference proteome</keyword>
<dbReference type="InterPro" id="IPR044549">
    <property type="entry name" value="bHLH_AtIBH1-like"/>
</dbReference>
<dbReference type="Proteomes" id="UP001642360">
    <property type="component" value="Unassembled WGS sequence"/>
</dbReference>
<dbReference type="EMBL" id="CAUOFW020001081">
    <property type="protein sequence ID" value="CAK9140861.1"/>
    <property type="molecule type" value="Genomic_DNA"/>
</dbReference>
<organism evidence="6 7">
    <name type="scientific">Ilex paraguariensis</name>
    <name type="common">yerba mate</name>
    <dbReference type="NCBI Taxonomy" id="185542"/>
    <lineage>
        <taxon>Eukaryota</taxon>
        <taxon>Viridiplantae</taxon>
        <taxon>Streptophyta</taxon>
        <taxon>Embryophyta</taxon>
        <taxon>Tracheophyta</taxon>
        <taxon>Spermatophyta</taxon>
        <taxon>Magnoliopsida</taxon>
        <taxon>eudicotyledons</taxon>
        <taxon>Gunneridae</taxon>
        <taxon>Pentapetalae</taxon>
        <taxon>asterids</taxon>
        <taxon>campanulids</taxon>
        <taxon>Aquifoliales</taxon>
        <taxon>Aquifoliaceae</taxon>
        <taxon>Ilex</taxon>
    </lineage>
</organism>
<dbReference type="Pfam" id="PF26576">
    <property type="entry name" value="IBH1_N"/>
    <property type="match status" value="1"/>
</dbReference>
<proteinExistence type="predicted"/>
<keyword evidence="4" id="KW-0539">Nucleus</keyword>
<dbReference type="InterPro" id="IPR044660">
    <property type="entry name" value="IBH1-like"/>
</dbReference>
<dbReference type="CDD" id="cd11444">
    <property type="entry name" value="bHLH_AtIBH1_like"/>
    <property type="match status" value="1"/>
</dbReference>
<evidence type="ECO:0000313" key="6">
    <source>
        <dbReference type="EMBL" id="CAK9140861.1"/>
    </source>
</evidence>
<evidence type="ECO:0000313" key="7">
    <source>
        <dbReference type="Proteomes" id="UP001642360"/>
    </source>
</evidence>
<dbReference type="InterPro" id="IPR059002">
    <property type="entry name" value="IBH1_N"/>
</dbReference>
<dbReference type="PANTHER" id="PTHR33124">
    <property type="entry name" value="TRANSCRIPTION FACTOR IBH1-LIKE 1"/>
    <property type="match status" value="1"/>
</dbReference>
<dbReference type="AlphaFoldDB" id="A0ABC8R948"/>
<comment type="subcellular location">
    <subcellularLocation>
        <location evidence="1">Nucleus</location>
    </subcellularLocation>
</comment>
<evidence type="ECO:0000256" key="1">
    <source>
        <dbReference type="ARBA" id="ARBA00004123"/>
    </source>
</evidence>
<gene>
    <name evidence="6" type="ORF">ILEXP_LOCUS8370</name>
</gene>